<dbReference type="EMBL" id="BAAAVI010000048">
    <property type="protein sequence ID" value="GAA2891877.1"/>
    <property type="molecule type" value="Genomic_DNA"/>
</dbReference>
<accession>A0ABN3W4H9</accession>
<dbReference type="SUPFAM" id="SSF53448">
    <property type="entry name" value="Nucleotide-diphospho-sugar transferases"/>
    <property type="match status" value="1"/>
</dbReference>
<protein>
    <recommendedName>
        <fullName evidence="1">Glycosyltransferase 2-like domain-containing protein</fullName>
    </recommendedName>
</protein>
<organism evidence="2 3">
    <name type="scientific">Streptosporangium fragile</name>
    <dbReference type="NCBI Taxonomy" id="46186"/>
    <lineage>
        <taxon>Bacteria</taxon>
        <taxon>Bacillati</taxon>
        <taxon>Actinomycetota</taxon>
        <taxon>Actinomycetes</taxon>
        <taxon>Streptosporangiales</taxon>
        <taxon>Streptosporangiaceae</taxon>
        <taxon>Streptosporangium</taxon>
    </lineage>
</organism>
<evidence type="ECO:0000259" key="1">
    <source>
        <dbReference type="Pfam" id="PF00535"/>
    </source>
</evidence>
<keyword evidence="3" id="KW-1185">Reference proteome</keyword>
<proteinExistence type="predicted"/>
<dbReference type="Proteomes" id="UP001500831">
    <property type="component" value="Unassembled WGS sequence"/>
</dbReference>
<dbReference type="Gene3D" id="3.90.550.10">
    <property type="entry name" value="Spore Coat Polysaccharide Biosynthesis Protein SpsA, Chain A"/>
    <property type="match status" value="1"/>
</dbReference>
<dbReference type="PANTHER" id="PTHR22916:SF3">
    <property type="entry name" value="UDP-GLCNAC:BETAGAL BETA-1,3-N-ACETYLGLUCOSAMINYLTRANSFERASE-LIKE PROTEIN 1"/>
    <property type="match status" value="1"/>
</dbReference>
<dbReference type="RefSeq" id="WP_344977900.1">
    <property type="nucleotide sequence ID" value="NZ_BAAAVI010000048.1"/>
</dbReference>
<gene>
    <name evidence="2" type="ORF">GCM10010517_56280</name>
</gene>
<dbReference type="Pfam" id="PF00535">
    <property type="entry name" value="Glycos_transf_2"/>
    <property type="match status" value="1"/>
</dbReference>
<comment type="caution">
    <text evidence="2">The sequence shown here is derived from an EMBL/GenBank/DDBJ whole genome shotgun (WGS) entry which is preliminary data.</text>
</comment>
<evidence type="ECO:0000313" key="2">
    <source>
        <dbReference type="EMBL" id="GAA2891877.1"/>
    </source>
</evidence>
<name>A0ABN3W4H9_9ACTN</name>
<sequence length="489" mass="54883">MKAPLLSVVVPFHNVVSYIEECLTSLAAQTLEDVEFVLVDDGSGDGSDVIAKGFAARDPRFRILRQETRGPGPARNLGIRHARGTYLAFADSDDVVPEGAYELLVGSLEETGSDIACGAVRRLTPEGLVPSSLHVKLFRKPRPRTHIRDCPDLIRDRTVWNKVYRRSFWDGQGLEFPSGLYEDAPVAVAAHVLASSVDLLNEVVYHWRLRDTGDASITQRRMEASNLEDRAASLCRVQGFLAERAPKLKRAFDEMVATWDVRFVYEALEEAGEEEAHRLLDAVLPCVEALHPSVVAGLGAARRLELYLLRHRMVPELREVLRFRREEEVRVVRRGLRNPRWYAAYPFFEDRSRGIPSEVYEVTQELVLRLHTDRVRWSGGRLLVEGRASIKRLDERNSKIKVWLAGRKKPRKKTRIALPVRQDGAAFVADVPVNTPGRWSLHVEVSANGMRQSGVVRAARRQLPRAPRAGARAGLGKGGRLAIRVRGNG</sequence>
<dbReference type="InterPro" id="IPR001173">
    <property type="entry name" value="Glyco_trans_2-like"/>
</dbReference>
<evidence type="ECO:0000313" key="3">
    <source>
        <dbReference type="Proteomes" id="UP001500831"/>
    </source>
</evidence>
<feature type="domain" description="Glycosyltransferase 2-like" evidence="1">
    <location>
        <begin position="7"/>
        <end position="167"/>
    </location>
</feature>
<dbReference type="PANTHER" id="PTHR22916">
    <property type="entry name" value="GLYCOSYLTRANSFERASE"/>
    <property type="match status" value="1"/>
</dbReference>
<reference evidence="2 3" key="1">
    <citation type="journal article" date="2019" name="Int. J. Syst. Evol. Microbiol.">
        <title>The Global Catalogue of Microorganisms (GCM) 10K type strain sequencing project: providing services to taxonomists for standard genome sequencing and annotation.</title>
        <authorList>
            <consortium name="The Broad Institute Genomics Platform"/>
            <consortium name="The Broad Institute Genome Sequencing Center for Infectious Disease"/>
            <person name="Wu L."/>
            <person name="Ma J."/>
        </authorList>
    </citation>
    <scope>NUCLEOTIDE SEQUENCE [LARGE SCALE GENOMIC DNA]</scope>
    <source>
        <strain evidence="2 3">JCM 6242</strain>
    </source>
</reference>
<dbReference type="CDD" id="cd00761">
    <property type="entry name" value="Glyco_tranf_GTA_type"/>
    <property type="match status" value="1"/>
</dbReference>
<dbReference type="InterPro" id="IPR029044">
    <property type="entry name" value="Nucleotide-diphossugar_trans"/>
</dbReference>